<dbReference type="Gene3D" id="2.40.240.10">
    <property type="entry name" value="Ribosomal Protein L25, Chain P"/>
    <property type="match status" value="1"/>
</dbReference>
<dbReference type="EMBL" id="JABBPN010000012">
    <property type="protein sequence ID" value="NMO96806.1"/>
    <property type="molecule type" value="Genomic_DNA"/>
</dbReference>
<proteinExistence type="inferred from homology"/>
<keyword evidence="4 5" id="KW-0687">Ribonucleoprotein</keyword>
<dbReference type="InterPro" id="IPR001021">
    <property type="entry name" value="Ribosomal_bL25_long"/>
</dbReference>
<evidence type="ECO:0000256" key="1">
    <source>
        <dbReference type="ARBA" id="ARBA00022730"/>
    </source>
</evidence>
<dbReference type="GO" id="GO:0006412">
    <property type="term" value="P:translation"/>
    <property type="evidence" value="ECO:0007669"/>
    <property type="project" value="UniProtKB-UniRule"/>
</dbReference>
<comment type="caution">
    <text evidence="9">The sequence shown here is derived from an EMBL/GenBank/DDBJ whole genome shotgun (WGS) entry which is preliminary data.</text>
</comment>
<evidence type="ECO:0000313" key="10">
    <source>
        <dbReference type="Proteomes" id="UP000565468"/>
    </source>
</evidence>
<evidence type="ECO:0000256" key="3">
    <source>
        <dbReference type="ARBA" id="ARBA00022980"/>
    </source>
</evidence>
<dbReference type="Pfam" id="PF14693">
    <property type="entry name" value="Ribosomal_TL5_C"/>
    <property type="match status" value="1"/>
</dbReference>
<reference evidence="9 10" key="1">
    <citation type="submission" date="2020-04" db="EMBL/GenBank/DDBJ databases">
        <title>Paenibacillus algicola sp. nov., a novel marine bacterium producing alginate lyase.</title>
        <authorList>
            <person name="Huang H."/>
        </authorList>
    </citation>
    <scope>NUCLEOTIDE SEQUENCE [LARGE SCALE GENOMIC DNA]</scope>
    <source>
        <strain evidence="9 10">L7-75</strain>
    </source>
</reference>
<evidence type="ECO:0000256" key="6">
    <source>
        <dbReference type="SAM" id="MobiDB-lite"/>
    </source>
</evidence>
<evidence type="ECO:0000256" key="2">
    <source>
        <dbReference type="ARBA" id="ARBA00022884"/>
    </source>
</evidence>
<dbReference type="Pfam" id="PF01386">
    <property type="entry name" value="Ribosomal_L25p"/>
    <property type="match status" value="1"/>
</dbReference>
<dbReference type="InterPro" id="IPR029751">
    <property type="entry name" value="Ribosomal_L25_dom"/>
</dbReference>
<dbReference type="Gene3D" id="2.170.120.20">
    <property type="entry name" value="Ribosomal protein L25, beta domain"/>
    <property type="match status" value="1"/>
</dbReference>
<evidence type="ECO:0000313" key="9">
    <source>
        <dbReference type="EMBL" id="NMO96806.1"/>
    </source>
</evidence>
<evidence type="ECO:0000256" key="4">
    <source>
        <dbReference type="ARBA" id="ARBA00023274"/>
    </source>
</evidence>
<comment type="subunit">
    <text evidence="5">Part of the 50S ribosomal subunit; part of the 5S rRNA/L5/L18/L25 subcomplex. Contacts the 5S rRNA. Binds to the 5S rRNA independently of L5 and L18.</text>
</comment>
<dbReference type="NCBIfam" id="TIGR00731">
    <property type="entry name" value="bL25_bact_ctc"/>
    <property type="match status" value="1"/>
</dbReference>
<feature type="domain" description="Large ribosomal subunit protein bL25 L25" evidence="7">
    <location>
        <begin position="10"/>
        <end position="94"/>
    </location>
</feature>
<feature type="compositionally biased region" description="Acidic residues" evidence="6">
    <location>
        <begin position="190"/>
        <end position="209"/>
    </location>
</feature>
<dbReference type="GO" id="GO:0008097">
    <property type="term" value="F:5S rRNA binding"/>
    <property type="evidence" value="ECO:0007669"/>
    <property type="project" value="InterPro"/>
</dbReference>
<dbReference type="SUPFAM" id="SSF50715">
    <property type="entry name" value="Ribosomal protein L25-like"/>
    <property type="match status" value="1"/>
</dbReference>
<comment type="similarity">
    <text evidence="5">Belongs to the bacterial ribosomal protein bL25 family. CTC subfamily.</text>
</comment>
<gene>
    <name evidence="5" type="primary">rplY</name>
    <name evidence="5" type="synonym">ctc</name>
    <name evidence="9" type="ORF">HII30_13655</name>
</gene>
<dbReference type="CDD" id="cd00495">
    <property type="entry name" value="Ribosomal_L25_TL5_CTC"/>
    <property type="match status" value="1"/>
</dbReference>
<dbReference type="AlphaFoldDB" id="A0A848M865"/>
<dbReference type="GO" id="GO:0003735">
    <property type="term" value="F:structural constituent of ribosome"/>
    <property type="evidence" value="ECO:0007669"/>
    <property type="project" value="InterPro"/>
</dbReference>
<name>A0A848M865_PAELE</name>
<comment type="function">
    <text evidence="5">This is one of the proteins that binds to the 5S RNA in the ribosome where it forms part of the central protuberance.</text>
</comment>
<evidence type="ECO:0000259" key="7">
    <source>
        <dbReference type="Pfam" id="PF01386"/>
    </source>
</evidence>
<dbReference type="GO" id="GO:0022625">
    <property type="term" value="C:cytosolic large ribosomal subunit"/>
    <property type="evidence" value="ECO:0007669"/>
    <property type="project" value="TreeGrafter"/>
</dbReference>
<dbReference type="Proteomes" id="UP000565468">
    <property type="component" value="Unassembled WGS sequence"/>
</dbReference>
<dbReference type="HAMAP" id="MF_01334">
    <property type="entry name" value="Ribosomal_bL25_CTC"/>
    <property type="match status" value="1"/>
</dbReference>
<dbReference type="InterPro" id="IPR020057">
    <property type="entry name" value="Ribosomal_bL25_b-dom"/>
</dbReference>
<dbReference type="RefSeq" id="WP_169505593.1">
    <property type="nucleotide sequence ID" value="NZ_JABBPN010000012.1"/>
</dbReference>
<dbReference type="PANTHER" id="PTHR33284:SF1">
    <property type="entry name" value="RIBOSOMAL PROTEIN L25_GLN-TRNA SYNTHETASE, ANTI-CODON-BINDING DOMAIN-CONTAINING PROTEIN"/>
    <property type="match status" value="1"/>
</dbReference>
<protein>
    <recommendedName>
        <fullName evidence="5">Large ribosomal subunit protein bL25</fullName>
    </recommendedName>
    <alternativeName>
        <fullName evidence="5">General stress protein CTC</fullName>
    </alternativeName>
</protein>
<feature type="region of interest" description="Disordered" evidence="6">
    <location>
        <begin position="190"/>
        <end position="217"/>
    </location>
</feature>
<dbReference type="InterPro" id="IPR020056">
    <property type="entry name" value="Rbsml_bL25/Gln-tRNA_synth_N"/>
</dbReference>
<feature type="domain" description="Large ribosomal subunit protein bL25 beta" evidence="8">
    <location>
        <begin position="103"/>
        <end position="185"/>
    </location>
</feature>
<organism evidence="9 10">
    <name type="scientific">Paenibacillus lemnae</name>
    <dbReference type="NCBI Taxonomy" id="1330551"/>
    <lineage>
        <taxon>Bacteria</taxon>
        <taxon>Bacillati</taxon>
        <taxon>Bacillota</taxon>
        <taxon>Bacilli</taxon>
        <taxon>Bacillales</taxon>
        <taxon>Paenibacillaceae</taxon>
        <taxon>Paenibacillus</taxon>
    </lineage>
</organism>
<sequence length="217" mass="23339">MTSKRNSFQLEAEVRNEFTRASRRTIRESGGVPGVVYGAGTESIPVSVDLKDASKLFHKGRSESFKLNIKGSDSLPVLIKDVQQRGGKFVHVDFLHISMNKPVRVTIPVSYQGEAVGTKSGGIVQTQVTELDVEGLPNDLPSVIEADISSLEIGDRLTVADLELPKGITLYAEDEEVLASVIVPRVVEAADTDAESDTEDGAVAEDGNQEAEGTKED</sequence>
<evidence type="ECO:0000256" key="5">
    <source>
        <dbReference type="HAMAP-Rule" id="MF_01334"/>
    </source>
</evidence>
<accession>A0A848M865</accession>
<dbReference type="InterPro" id="IPR020930">
    <property type="entry name" value="Ribosomal_uL5_bac-type"/>
</dbReference>
<keyword evidence="3 5" id="KW-0689">Ribosomal protein</keyword>
<keyword evidence="1 5" id="KW-0699">rRNA-binding</keyword>
<keyword evidence="10" id="KW-1185">Reference proteome</keyword>
<dbReference type="InterPro" id="IPR011035">
    <property type="entry name" value="Ribosomal_bL25/Gln-tRNA_synth"/>
</dbReference>
<dbReference type="InterPro" id="IPR037121">
    <property type="entry name" value="Ribosomal_bL25_C"/>
</dbReference>
<keyword evidence="2 5" id="KW-0694">RNA-binding</keyword>
<dbReference type="PANTHER" id="PTHR33284">
    <property type="entry name" value="RIBOSOMAL PROTEIN L25/GLN-TRNA SYNTHETASE, ANTI-CODON-BINDING DOMAIN-CONTAINING PROTEIN"/>
    <property type="match status" value="1"/>
</dbReference>
<evidence type="ECO:0000259" key="8">
    <source>
        <dbReference type="Pfam" id="PF14693"/>
    </source>
</evidence>